<organism evidence="3 4">
    <name type="scientific">Mariprofundus ferrinatatus</name>
    <dbReference type="NCBI Taxonomy" id="1921087"/>
    <lineage>
        <taxon>Bacteria</taxon>
        <taxon>Pseudomonadati</taxon>
        <taxon>Pseudomonadota</taxon>
        <taxon>Candidatius Mariprofundia</taxon>
        <taxon>Mariprofundales</taxon>
        <taxon>Mariprofundaceae</taxon>
        <taxon>Mariprofundus</taxon>
    </lineage>
</organism>
<dbReference type="Pfam" id="PF06445">
    <property type="entry name" value="GyrI-like"/>
    <property type="match status" value="1"/>
</dbReference>
<evidence type="ECO:0000259" key="2">
    <source>
        <dbReference type="SMART" id="SM00871"/>
    </source>
</evidence>
<dbReference type="EMBL" id="CP018800">
    <property type="protein sequence ID" value="ATX81575.1"/>
    <property type="molecule type" value="Genomic_DNA"/>
</dbReference>
<keyword evidence="1" id="KW-0472">Membrane</keyword>
<evidence type="ECO:0000313" key="3">
    <source>
        <dbReference type="EMBL" id="ATX81575.1"/>
    </source>
</evidence>
<name>A0A2K8L2M2_9PROT</name>
<accession>A0A2K8L2M2</accession>
<feature type="domain" description="AraC effector-binding" evidence="2">
    <location>
        <begin position="42"/>
        <end position="183"/>
    </location>
</feature>
<proteinExistence type="predicted"/>
<dbReference type="RefSeq" id="WP_100265018.1">
    <property type="nucleotide sequence ID" value="NZ_CP018800.1"/>
</dbReference>
<evidence type="ECO:0000313" key="4">
    <source>
        <dbReference type="Proteomes" id="UP000231637"/>
    </source>
</evidence>
<dbReference type="InterPro" id="IPR029442">
    <property type="entry name" value="GyrI-like"/>
</dbReference>
<dbReference type="Gene3D" id="3.20.80.10">
    <property type="entry name" value="Regulatory factor, effector binding domain"/>
    <property type="match status" value="1"/>
</dbReference>
<evidence type="ECO:0000256" key="1">
    <source>
        <dbReference type="SAM" id="Phobius"/>
    </source>
</evidence>
<dbReference type="InterPro" id="IPR011256">
    <property type="entry name" value="Reg_factor_effector_dom_sf"/>
</dbReference>
<protein>
    <submittedName>
        <fullName evidence="3">Effector-binding domain-containing protein</fullName>
    </submittedName>
</protein>
<dbReference type="AlphaFoldDB" id="A0A2K8L2M2"/>
<sequence length="187" mass="20928">MAADNQERPVTSKMLILILIGLALTLGGGAVVMLYLGAFKDPEVYRSVTKEYHLAYINHKGSYAKIDPILEEVAKHLKESNVEPLTAAALYMDSVSEVAEENRQSKIGYLIRPSDYIPAPLEQMTIQSREVVVARFEGGTLLGSHKAYTGMRDWARANGYQLSLPAFEIYHPDGNVEYQLPIHKKQY</sequence>
<keyword evidence="4" id="KW-1185">Reference proteome</keyword>
<dbReference type="Proteomes" id="UP000231637">
    <property type="component" value="Chromosome"/>
</dbReference>
<dbReference type="OrthoDB" id="5294682at2"/>
<reference evidence="3 4" key="1">
    <citation type="submission" date="2016-12" db="EMBL/GenBank/DDBJ databases">
        <title>Isolation and genomic insights into novel planktonic Zetaproteobacteria from stratified waters of the Chesapeake Bay.</title>
        <authorList>
            <person name="McAllister S.M."/>
            <person name="Kato S."/>
            <person name="Chan C.S."/>
            <person name="Chiu B.K."/>
            <person name="Field E.K."/>
        </authorList>
    </citation>
    <scope>NUCLEOTIDE SEQUENCE [LARGE SCALE GENOMIC DNA]</scope>
    <source>
        <strain evidence="3 4">CP-8</strain>
    </source>
</reference>
<dbReference type="InterPro" id="IPR010499">
    <property type="entry name" value="AraC_E-bd"/>
</dbReference>
<dbReference type="SUPFAM" id="SSF55136">
    <property type="entry name" value="Probable bacterial effector-binding domain"/>
    <property type="match status" value="1"/>
</dbReference>
<feature type="transmembrane region" description="Helical" evidence="1">
    <location>
        <begin position="14"/>
        <end position="36"/>
    </location>
</feature>
<dbReference type="SMART" id="SM00871">
    <property type="entry name" value="AraC_E_bind"/>
    <property type="match status" value="1"/>
</dbReference>
<dbReference type="KEGG" id="mfn:Ga0123462_0705"/>
<keyword evidence="1" id="KW-1133">Transmembrane helix</keyword>
<keyword evidence="1" id="KW-0812">Transmembrane</keyword>
<gene>
    <name evidence="3" type="ORF">Ga0123462_0705</name>
</gene>